<dbReference type="PROSITE" id="PS50059">
    <property type="entry name" value="FKBP_PPIASE"/>
    <property type="match status" value="1"/>
</dbReference>
<keyword evidence="3" id="KW-0413">Isomerase</keyword>
<dbReference type="SUPFAM" id="SSF54534">
    <property type="entry name" value="FKBP-like"/>
    <property type="match status" value="1"/>
</dbReference>
<sequence length="53" mass="5673">VIRGWDEGVMTMKVGGVRQLKVPSTLGYGSVGSPPVIPMNATLIFEVELLSIE</sequence>
<evidence type="ECO:0000259" key="4">
    <source>
        <dbReference type="PROSITE" id="PS50059"/>
    </source>
</evidence>
<accession>A0A382QWJ7</accession>
<dbReference type="EC" id="5.2.1.8" evidence="1"/>
<feature type="non-terminal residue" evidence="5">
    <location>
        <position position="1"/>
    </location>
</feature>
<dbReference type="InterPro" id="IPR050689">
    <property type="entry name" value="FKBP-type_PPIase"/>
</dbReference>
<evidence type="ECO:0000256" key="3">
    <source>
        <dbReference type="ARBA" id="ARBA00023235"/>
    </source>
</evidence>
<organism evidence="5">
    <name type="scientific">marine metagenome</name>
    <dbReference type="NCBI Taxonomy" id="408172"/>
    <lineage>
        <taxon>unclassified sequences</taxon>
        <taxon>metagenomes</taxon>
        <taxon>ecological metagenomes</taxon>
    </lineage>
</organism>
<dbReference type="GO" id="GO:0003755">
    <property type="term" value="F:peptidyl-prolyl cis-trans isomerase activity"/>
    <property type="evidence" value="ECO:0007669"/>
    <property type="project" value="UniProtKB-KW"/>
</dbReference>
<evidence type="ECO:0000256" key="1">
    <source>
        <dbReference type="ARBA" id="ARBA00013194"/>
    </source>
</evidence>
<dbReference type="InterPro" id="IPR001179">
    <property type="entry name" value="PPIase_FKBP_dom"/>
</dbReference>
<dbReference type="PANTHER" id="PTHR10516">
    <property type="entry name" value="PEPTIDYL-PROLYL CIS-TRANS ISOMERASE"/>
    <property type="match status" value="1"/>
</dbReference>
<dbReference type="InterPro" id="IPR046357">
    <property type="entry name" value="PPIase_dom_sf"/>
</dbReference>
<proteinExistence type="predicted"/>
<dbReference type="AlphaFoldDB" id="A0A382QWJ7"/>
<name>A0A382QWJ7_9ZZZZ</name>
<feature type="domain" description="PPIase FKBP-type" evidence="4">
    <location>
        <begin position="1"/>
        <end position="53"/>
    </location>
</feature>
<evidence type="ECO:0000313" key="5">
    <source>
        <dbReference type="EMBL" id="SVC89893.1"/>
    </source>
</evidence>
<dbReference type="PANTHER" id="PTHR10516:SF443">
    <property type="entry name" value="FK506-BINDING PROTEIN 59-RELATED"/>
    <property type="match status" value="1"/>
</dbReference>
<evidence type="ECO:0000256" key="2">
    <source>
        <dbReference type="ARBA" id="ARBA00023110"/>
    </source>
</evidence>
<keyword evidence="2" id="KW-0697">Rotamase</keyword>
<dbReference type="Pfam" id="PF00254">
    <property type="entry name" value="FKBP_C"/>
    <property type="match status" value="1"/>
</dbReference>
<dbReference type="Gene3D" id="3.10.50.40">
    <property type="match status" value="1"/>
</dbReference>
<protein>
    <recommendedName>
        <fullName evidence="1">peptidylprolyl isomerase</fullName>
        <ecNumber evidence="1">5.2.1.8</ecNumber>
    </recommendedName>
</protein>
<gene>
    <name evidence="5" type="ORF">METZ01_LOCUS342747</name>
</gene>
<reference evidence="5" key="1">
    <citation type="submission" date="2018-05" db="EMBL/GenBank/DDBJ databases">
        <authorList>
            <person name="Lanie J.A."/>
            <person name="Ng W.-L."/>
            <person name="Kazmierczak K.M."/>
            <person name="Andrzejewski T.M."/>
            <person name="Davidsen T.M."/>
            <person name="Wayne K.J."/>
            <person name="Tettelin H."/>
            <person name="Glass J.I."/>
            <person name="Rusch D."/>
            <person name="Podicherti R."/>
            <person name="Tsui H.-C.T."/>
            <person name="Winkler M.E."/>
        </authorList>
    </citation>
    <scope>NUCLEOTIDE SEQUENCE</scope>
</reference>
<dbReference type="EMBL" id="UINC01117457">
    <property type="protein sequence ID" value="SVC89893.1"/>
    <property type="molecule type" value="Genomic_DNA"/>
</dbReference>